<dbReference type="Pfam" id="PF02492">
    <property type="entry name" value="cobW"/>
    <property type="match status" value="1"/>
</dbReference>
<dbReference type="OrthoDB" id="359387at2157"/>
<gene>
    <name evidence="8" type="ORF">SAMN05444271_11660</name>
</gene>
<dbReference type="InterPro" id="IPR011629">
    <property type="entry name" value="CobW-like_C"/>
</dbReference>
<feature type="region of interest" description="Disordered" evidence="6">
    <location>
        <begin position="236"/>
        <end position="269"/>
    </location>
</feature>
<accession>A0A2H4Q3N9</accession>
<dbReference type="SUPFAM" id="SSF90002">
    <property type="entry name" value="Hypothetical protein YjiA, C-terminal domain"/>
    <property type="match status" value="1"/>
</dbReference>
<dbReference type="SUPFAM" id="SSF52540">
    <property type="entry name" value="P-loop containing nucleoside triphosphate hydrolases"/>
    <property type="match status" value="1"/>
</dbReference>
<dbReference type="GO" id="GO:0000166">
    <property type="term" value="F:nucleotide binding"/>
    <property type="evidence" value="ECO:0007669"/>
    <property type="project" value="UniProtKB-KW"/>
</dbReference>
<organism evidence="8 9">
    <name type="scientific">Halohasta litchfieldiae</name>
    <dbReference type="NCBI Taxonomy" id="1073996"/>
    <lineage>
        <taxon>Archaea</taxon>
        <taxon>Methanobacteriati</taxon>
        <taxon>Methanobacteriota</taxon>
        <taxon>Stenosarchaea group</taxon>
        <taxon>Halobacteria</taxon>
        <taxon>Halobacteriales</taxon>
        <taxon>Haloferacaceae</taxon>
        <taxon>Halohasta</taxon>
    </lineage>
</organism>
<dbReference type="AlphaFoldDB" id="A0A1H6VP03"/>
<dbReference type="EMBL" id="FNYR01000016">
    <property type="protein sequence ID" value="SEJ01962.1"/>
    <property type="molecule type" value="Genomic_DNA"/>
</dbReference>
<dbReference type="Gene3D" id="3.30.1220.10">
    <property type="entry name" value="CobW-like, C-terminal domain"/>
    <property type="match status" value="1"/>
</dbReference>
<comment type="catalytic activity">
    <reaction evidence="5">
        <text>GTP + H2O = GDP + phosphate + H(+)</text>
        <dbReference type="Rhea" id="RHEA:19669"/>
        <dbReference type="ChEBI" id="CHEBI:15377"/>
        <dbReference type="ChEBI" id="CHEBI:15378"/>
        <dbReference type="ChEBI" id="CHEBI:37565"/>
        <dbReference type="ChEBI" id="CHEBI:43474"/>
        <dbReference type="ChEBI" id="CHEBI:58189"/>
    </reaction>
    <physiologicalReaction direction="left-to-right" evidence="5">
        <dbReference type="Rhea" id="RHEA:19670"/>
    </physiologicalReaction>
</comment>
<evidence type="ECO:0000313" key="8">
    <source>
        <dbReference type="EMBL" id="SEJ01962.1"/>
    </source>
</evidence>
<accession>A0A1H6VP03</accession>
<dbReference type="InterPro" id="IPR036627">
    <property type="entry name" value="CobW-likC_sf"/>
</dbReference>
<dbReference type="Proteomes" id="UP000198888">
    <property type="component" value="Unassembled WGS sequence"/>
</dbReference>
<comment type="similarity">
    <text evidence="4">Belongs to the SIMIBI class G3E GTPase family. ZNG1 subfamily.</text>
</comment>
<name>A0A1H6VP03_9EURY</name>
<dbReference type="PANTHER" id="PTHR43603">
    <property type="entry name" value="COBW DOMAIN-CONTAINING PROTEIN DDB_G0274527"/>
    <property type="match status" value="1"/>
</dbReference>
<dbReference type="KEGG" id="hae:halTADL_2240"/>
<keyword evidence="9" id="KW-1185">Reference proteome</keyword>
<dbReference type="RefSeq" id="WP_089672942.1">
    <property type="nucleotide sequence ID" value="NZ_CP024845.1"/>
</dbReference>
<evidence type="ECO:0000256" key="5">
    <source>
        <dbReference type="ARBA" id="ARBA00049117"/>
    </source>
</evidence>
<keyword evidence="3" id="KW-0143">Chaperone</keyword>
<evidence type="ECO:0000256" key="2">
    <source>
        <dbReference type="ARBA" id="ARBA00022801"/>
    </source>
</evidence>
<feature type="compositionally biased region" description="Basic and acidic residues" evidence="6">
    <location>
        <begin position="236"/>
        <end position="249"/>
    </location>
</feature>
<evidence type="ECO:0000256" key="4">
    <source>
        <dbReference type="ARBA" id="ARBA00034320"/>
    </source>
</evidence>
<dbReference type="Pfam" id="PF07683">
    <property type="entry name" value="CobW_C"/>
    <property type="match status" value="1"/>
</dbReference>
<dbReference type="STRING" id="1073996.SAMN05444271_11660"/>
<sequence length="398" mass="43767">MTSTDDKPPVTVLSGVLGAGKTTLVNHLLKNNRGNELAVIVNDMGEVNVDADLIERENPDTGLVELSNGCICCRLQGDLVAQMVDLTENRDVDALVIEASGISEPTPIARTLTQPREDGPDPTAAFRLDMMVTVCDAHGFWKEFDAGTSLPAGADEPDPDRPLADVLVQSVEFCDVLLLNKCDMVPDDELDRIVDVVSELNPRATIRRTEYSEVDPSLVIDTGRFDFEEARRSAGWKQELREHKQREGGDSAAATHSHSHTHDEQSAADTHGVESFVYTRERPFDPAQFAATLYERDDGIIRAKGLCNLAGTENVIGMSRAGRSIQAGPIGEWDAEDTRQTELVFIGTEFDADEITDRLDECLVDRESTVDSQTTVDQDVDSLFPLRIDPDDKAELRE</sequence>
<dbReference type="Gene3D" id="3.40.50.300">
    <property type="entry name" value="P-loop containing nucleotide triphosphate hydrolases"/>
    <property type="match status" value="1"/>
</dbReference>
<dbReference type="CDD" id="cd03112">
    <property type="entry name" value="CobW-like"/>
    <property type="match status" value="1"/>
</dbReference>
<dbReference type="PANTHER" id="PTHR43603:SF1">
    <property type="entry name" value="ZINC-REGULATED GTPASE METALLOPROTEIN ACTIVATOR 1"/>
    <property type="match status" value="1"/>
</dbReference>
<keyword evidence="1" id="KW-0547">Nucleotide-binding</keyword>
<evidence type="ECO:0000313" key="9">
    <source>
        <dbReference type="Proteomes" id="UP000198888"/>
    </source>
</evidence>
<feature type="domain" description="CobW C-terminal" evidence="7">
    <location>
        <begin position="273"/>
        <end position="363"/>
    </location>
</feature>
<evidence type="ECO:0000256" key="3">
    <source>
        <dbReference type="ARBA" id="ARBA00023186"/>
    </source>
</evidence>
<dbReference type="GO" id="GO:0016787">
    <property type="term" value="F:hydrolase activity"/>
    <property type="evidence" value="ECO:0007669"/>
    <property type="project" value="UniProtKB-KW"/>
</dbReference>
<dbReference type="SMART" id="SM00833">
    <property type="entry name" value="CobW_C"/>
    <property type="match status" value="1"/>
</dbReference>
<reference evidence="8 9" key="1">
    <citation type="submission" date="2016-10" db="EMBL/GenBank/DDBJ databases">
        <authorList>
            <person name="de Groot N.N."/>
        </authorList>
    </citation>
    <scope>NUCLEOTIDE SEQUENCE [LARGE SCALE GENOMIC DNA]</scope>
    <source>
        <strain evidence="8 9">DSM 22187</strain>
    </source>
</reference>
<evidence type="ECO:0000259" key="7">
    <source>
        <dbReference type="SMART" id="SM00833"/>
    </source>
</evidence>
<keyword evidence="2" id="KW-0378">Hydrolase</keyword>
<evidence type="ECO:0000256" key="1">
    <source>
        <dbReference type="ARBA" id="ARBA00022741"/>
    </source>
</evidence>
<dbReference type="InterPro" id="IPR003495">
    <property type="entry name" value="CobW/HypB/UreG_nucleotide-bd"/>
</dbReference>
<dbReference type="GeneID" id="35003020"/>
<protein>
    <submittedName>
        <fullName evidence="8">GTPase, G3E family</fullName>
    </submittedName>
</protein>
<proteinExistence type="inferred from homology"/>
<dbReference type="InterPro" id="IPR051927">
    <property type="entry name" value="Zn_Chap_cDPG_Synth"/>
</dbReference>
<evidence type="ECO:0000256" key="6">
    <source>
        <dbReference type="SAM" id="MobiDB-lite"/>
    </source>
</evidence>
<dbReference type="InterPro" id="IPR027417">
    <property type="entry name" value="P-loop_NTPase"/>
</dbReference>